<organism evidence="3 4">
    <name type="scientific">Phytophthora infestans</name>
    <name type="common">Potato late blight agent</name>
    <name type="synonym">Botrytis infestans</name>
    <dbReference type="NCBI Taxonomy" id="4787"/>
    <lineage>
        <taxon>Eukaryota</taxon>
        <taxon>Sar</taxon>
        <taxon>Stramenopiles</taxon>
        <taxon>Oomycota</taxon>
        <taxon>Peronosporomycetes</taxon>
        <taxon>Peronosporales</taxon>
        <taxon>Peronosporaceae</taxon>
        <taxon>Phytophthora</taxon>
    </lineage>
</organism>
<sequence length="165" mass="17724">MKFIFHVLSALVLVTGGAPELQNGFQLGEAFGGSHGDKYSNVSLVTPGQTVTSITIRSSDRADAICLHVVDTSGQEATLHHGGDGGDKNTLTLVYHGRETHHLWWSDQIGKDDAPESYQLVGFVGYSGSKVDSRGPAFILRNGIEALFHSEIVKERAIMISGSTK</sequence>
<comment type="caution">
    <text evidence="3">The sequence shown here is derived from an EMBL/GenBank/DDBJ whole genome shotgun (WGS) entry which is preliminary data.</text>
</comment>
<dbReference type="EMBL" id="JAACNO010000947">
    <property type="protein sequence ID" value="KAF4143828.1"/>
    <property type="molecule type" value="Genomic_DNA"/>
</dbReference>
<feature type="domain" description="Jacalin-type lectin" evidence="2">
    <location>
        <begin position="29"/>
        <end position="93"/>
    </location>
</feature>
<feature type="signal peptide" evidence="1">
    <location>
        <begin position="1"/>
        <end position="17"/>
    </location>
</feature>
<reference evidence="3" key="1">
    <citation type="submission" date="2020-03" db="EMBL/GenBank/DDBJ databases">
        <title>Hybrid Assembly of Korean Phytophthora infestans isolates.</title>
        <authorList>
            <person name="Prokchorchik M."/>
            <person name="Lee Y."/>
            <person name="Seo J."/>
            <person name="Cho J.-H."/>
            <person name="Park Y.-E."/>
            <person name="Jang D.-C."/>
            <person name="Im J.-S."/>
            <person name="Choi J.-G."/>
            <person name="Park H.-J."/>
            <person name="Lee G.-B."/>
            <person name="Lee Y.-G."/>
            <person name="Hong S.-Y."/>
            <person name="Cho K."/>
            <person name="Sohn K.H."/>
        </authorList>
    </citation>
    <scope>NUCLEOTIDE SEQUENCE</scope>
    <source>
        <strain evidence="3">KR_2_A2</strain>
    </source>
</reference>
<evidence type="ECO:0000256" key="1">
    <source>
        <dbReference type="SAM" id="SignalP"/>
    </source>
</evidence>
<dbReference type="AlphaFoldDB" id="A0A8S9V0C4"/>
<dbReference type="Pfam" id="PF01419">
    <property type="entry name" value="Jacalin"/>
    <property type="match status" value="1"/>
</dbReference>
<name>A0A8S9V0C4_PHYIN</name>
<dbReference type="InterPro" id="IPR036404">
    <property type="entry name" value="Jacalin-like_lectin_dom_sf"/>
</dbReference>
<evidence type="ECO:0000313" key="4">
    <source>
        <dbReference type="Proteomes" id="UP000704712"/>
    </source>
</evidence>
<protein>
    <recommendedName>
        <fullName evidence="2">Jacalin-type lectin domain-containing protein</fullName>
    </recommendedName>
</protein>
<dbReference type="SUPFAM" id="SSF51101">
    <property type="entry name" value="Mannose-binding lectins"/>
    <property type="match status" value="1"/>
</dbReference>
<dbReference type="Proteomes" id="UP000704712">
    <property type="component" value="Unassembled WGS sequence"/>
</dbReference>
<accession>A0A8S9V0C4</accession>
<dbReference type="InterPro" id="IPR001229">
    <property type="entry name" value="Jacalin-like_lectin_dom"/>
</dbReference>
<evidence type="ECO:0000259" key="2">
    <source>
        <dbReference type="Pfam" id="PF01419"/>
    </source>
</evidence>
<keyword evidence="1" id="KW-0732">Signal</keyword>
<gene>
    <name evidence="3" type="ORF">GN958_ATG06914</name>
</gene>
<proteinExistence type="predicted"/>
<dbReference type="Gene3D" id="2.100.10.30">
    <property type="entry name" value="Jacalin-like lectin domain"/>
    <property type="match status" value="1"/>
</dbReference>
<feature type="chain" id="PRO_5035822763" description="Jacalin-type lectin domain-containing protein" evidence="1">
    <location>
        <begin position="18"/>
        <end position="165"/>
    </location>
</feature>
<evidence type="ECO:0000313" key="3">
    <source>
        <dbReference type="EMBL" id="KAF4143828.1"/>
    </source>
</evidence>